<name>A0A1D8X6N9_9BURK</name>
<keyword evidence="2" id="KW-1185">Reference proteome</keyword>
<geneLocation type="plasmid" evidence="1 2">
    <name>pPF72-2</name>
</geneLocation>
<protein>
    <submittedName>
        <fullName evidence="1">Uncharacterized protein</fullName>
    </submittedName>
</protein>
<evidence type="ECO:0000313" key="1">
    <source>
        <dbReference type="EMBL" id="AOX47853.1"/>
    </source>
</evidence>
<proteinExistence type="predicted"/>
<gene>
    <name evidence="1" type="ORF">AB870_26500</name>
</gene>
<dbReference type="EMBL" id="CP011809">
    <property type="protein sequence ID" value="AOX47853.1"/>
    <property type="molecule type" value="Genomic_DNA"/>
</dbReference>
<evidence type="ECO:0000313" key="2">
    <source>
        <dbReference type="Proteomes" id="UP000035651"/>
    </source>
</evidence>
<dbReference type="AlphaFoldDB" id="A0A1D8X6N9"/>
<organism evidence="1 2">
    <name type="scientific">Pandoraea faecigallinarum</name>
    <dbReference type="NCBI Taxonomy" id="656179"/>
    <lineage>
        <taxon>Bacteria</taxon>
        <taxon>Pseudomonadati</taxon>
        <taxon>Pseudomonadota</taxon>
        <taxon>Betaproteobacteria</taxon>
        <taxon>Burkholderiales</taxon>
        <taxon>Burkholderiaceae</taxon>
        <taxon>Pandoraea</taxon>
    </lineage>
</organism>
<accession>A0A1D8X6N9</accession>
<sequence length="67" mass="7611">MAVLRAIVDPSRCFDEHMLHIGQRRDVGFSRRIAAQLIGHDLAWHRVRAQHVLEEPFGGCLVAPLLQ</sequence>
<reference evidence="1" key="1">
    <citation type="submission" date="2016-06" db="EMBL/GenBank/DDBJ databases">
        <title>Complete Genome Sequence of Pandoraea faecigallinarum DSM-23572.</title>
        <authorList>
            <person name="Yong D."/>
            <person name="Ee R."/>
            <person name="Lim Y.-L."/>
            <person name="Yin W.-F."/>
            <person name="Chan K.-G."/>
        </authorList>
    </citation>
    <scope>NUCLEOTIDE SEQUENCE</scope>
    <source>
        <strain evidence="1">DSM 23572</strain>
        <plasmid evidence="1">pPF72-2</plasmid>
    </source>
</reference>
<keyword evidence="1" id="KW-0614">Plasmid</keyword>
<dbReference type="KEGG" id="pfg:AB870_26500"/>
<dbReference type="Proteomes" id="UP000035651">
    <property type="component" value="Plasmid pPF72-2"/>
</dbReference>